<keyword evidence="2" id="KW-1185">Reference proteome</keyword>
<evidence type="ECO:0000313" key="1">
    <source>
        <dbReference type="EMBL" id="RDY24377.1"/>
    </source>
</evidence>
<proteinExistence type="predicted"/>
<organism evidence="1 2">
    <name type="scientific">Romboutsia maritimum</name>
    <dbReference type="NCBI Taxonomy" id="2020948"/>
    <lineage>
        <taxon>Bacteria</taxon>
        <taxon>Bacillati</taxon>
        <taxon>Bacillota</taxon>
        <taxon>Clostridia</taxon>
        <taxon>Peptostreptococcales</taxon>
        <taxon>Peptostreptococcaceae</taxon>
        <taxon>Romboutsia</taxon>
    </lineage>
</organism>
<dbReference type="RefSeq" id="WP_095405593.1">
    <property type="nucleotide sequence ID" value="NZ_NOJZ02000003.1"/>
</dbReference>
<dbReference type="EMBL" id="NOJZ02000003">
    <property type="protein sequence ID" value="RDY24377.1"/>
    <property type="molecule type" value="Genomic_DNA"/>
</dbReference>
<reference evidence="1 2" key="1">
    <citation type="journal article" date="2017" name="Genome Announc.">
        <title>Draft Genome Sequence of Romboutsia maritimum sp. nov. Strain CCRI-22766(T), Isolated from Coastal Estuarine Mud.</title>
        <authorList>
            <person name="Maheux A.F."/>
            <person name="Boudreau D.K."/>
            <person name="Berube E."/>
            <person name="Boissinot M."/>
            <person name="Raymond F."/>
            <person name="Brodeur S."/>
            <person name="Corbeil J."/>
            <person name="Brightwell G."/>
            <person name="Broda D."/>
            <person name="Omar R.F."/>
            <person name="Bergeron M.G."/>
        </authorList>
    </citation>
    <scope>NUCLEOTIDE SEQUENCE [LARGE SCALE GENOMIC DNA]</scope>
    <source>
        <strain evidence="1 2">CCRI-22766</strain>
    </source>
</reference>
<comment type="caution">
    <text evidence="1">The sequence shown here is derived from an EMBL/GenBank/DDBJ whole genome shotgun (WGS) entry which is preliminary data.</text>
</comment>
<dbReference type="OrthoDB" id="1753148at2"/>
<gene>
    <name evidence="1" type="ORF">CHF27_003205</name>
</gene>
<dbReference type="Proteomes" id="UP000243494">
    <property type="component" value="Unassembled WGS sequence"/>
</dbReference>
<name>A0A371IV69_9FIRM</name>
<accession>A0A371IV69</accession>
<sequence>MLKELDEMSIGQKLYNYGCKSCGFEKGVPEFLIQEFRQDIFFNEGVIAALEDESMPELVCPNCRAKFEYKKTDNR</sequence>
<evidence type="ECO:0000313" key="2">
    <source>
        <dbReference type="Proteomes" id="UP000243494"/>
    </source>
</evidence>
<protein>
    <submittedName>
        <fullName evidence="1">Uncharacterized protein</fullName>
    </submittedName>
</protein>
<dbReference type="AlphaFoldDB" id="A0A371IV69"/>